<reference evidence="2 3" key="1">
    <citation type="submission" date="2019-01" db="EMBL/GenBank/DDBJ databases">
        <title>Sequencing the genomes of 1000 actinobacteria strains.</title>
        <authorList>
            <person name="Klenk H.-P."/>
        </authorList>
    </citation>
    <scope>NUCLEOTIDE SEQUENCE [LARGE SCALE GENOMIC DNA]</scope>
    <source>
        <strain evidence="2 3">DSM 43925</strain>
    </source>
</reference>
<keyword evidence="3" id="KW-1185">Reference proteome</keyword>
<dbReference type="SUPFAM" id="SSF160631">
    <property type="entry name" value="SMI1/KNR4-like"/>
    <property type="match status" value="1"/>
</dbReference>
<evidence type="ECO:0000313" key="3">
    <source>
        <dbReference type="Proteomes" id="UP000284824"/>
    </source>
</evidence>
<dbReference type="OrthoDB" id="4827574at2"/>
<organism evidence="2 3">
    <name type="scientific">Nonomuraea polychroma</name>
    <dbReference type="NCBI Taxonomy" id="46176"/>
    <lineage>
        <taxon>Bacteria</taxon>
        <taxon>Bacillati</taxon>
        <taxon>Actinomycetota</taxon>
        <taxon>Actinomycetes</taxon>
        <taxon>Streptosporangiales</taxon>
        <taxon>Streptosporangiaceae</taxon>
        <taxon>Nonomuraea</taxon>
    </lineage>
</organism>
<dbReference type="AlphaFoldDB" id="A0A438MBC4"/>
<dbReference type="Pfam" id="PF09346">
    <property type="entry name" value="SMI1_KNR4"/>
    <property type="match status" value="1"/>
</dbReference>
<dbReference type="Gene3D" id="3.40.1580.10">
    <property type="entry name" value="SMI1/KNR4-like"/>
    <property type="match status" value="1"/>
</dbReference>
<evidence type="ECO:0000259" key="1">
    <source>
        <dbReference type="SMART" id="SM00860"/>
    </source>
</evidence>
<dbReference type="InterPro" id="IPR018958">
    <property type="entry name" value="Knr4/Smi1-like_dom"/>
</dbReference>
<gene>
    <name evidence="2" type="ORF">EDD27_5694</name>
</gene>
<comment type="caution">
    <text evidence="2">The sequence shown here is derived from an EMBL/GenBank/DDBJ whole genome shotgun (WGS) entry which is preliminary data.</text>
</comment>
<proteinExistence type="predicted"/>
<accession>A0A438MBC4</accession>
<dbReference type="EMBL" id="SAUN01000001">
    <property type="protein sequence ID" value="RVX43026.1"/>
    <property type="molecule type" value="Genomic_DNA"/>
</dbReference>
<name>A0A438MBC4_9ACTN</name>
<dbReference type="InterPro" id="IPR037883">
    <property type="entry name" value="Knr4/Smi1-like_sf"/>
</dbReference>
<evidence type="ECO:0000313" key="2">
    <source>
        <dbReference type="EMBL" id="RVX43026.1"/>
    </source>
</evidence>
<protein>
    <submittedName>
        <fullName evidence="2">SUKH superfamily protein</fullName>
    </submittedName>
</protein>
<feature type="domain" description="Knr4/Smi1-like" evidence="1">
    <location>
        <begin position="15"/>
        <end position="152"/>
    </location>
</feature>
<dbReference type="Proteomes" id="UP000284824">
    <property type="component" value="Unassembled WGS sequence"/>
</dbReference>
<sequence length="160" mass="17684">MNQIFEDSEYYTGPALDAKLIGQAEQSLGFQLPRSYVKVLSQRNGGVPRNRCFPTDFPTSWAPDHIEIEAIRGIGGEWGIDSSSGLGSPDMIAEWGYPEIGIVICVMPSGGHDAIMLDYSEVGPGGEPSVAYIDEDRVPRRIASSFQEFLERMKPCEYFT</sequence>
<dbReference type="SMART" id="SM00860">
    <property type="entry name" value="SMI1_KNR4"/>
    <property type="match status" value="1"/>
</dbReference>
<dbReference type="RefSeq" id="WP_127935019.1">
    <property type="nucleotide sequence ID" value="NZ_SAUN01000001.1"/>
</dbReference>